<name>A0AA37KUH4_9BACT</name>
<organism evidence="1 2">
    <name type="scientific">Alistipes finegoldii</name>
    <dbReference type="NCBI Taxonomy" id="214856"/>
    <lineage>
        <taxon>Bacteria</taxon>
        <taxon>Pseudomonadati</taxon>
        <taxon>Bacteroidota</taxon>
        <taxon>Bacteroidia</taxon>
        <taxon>Bacteroidales</taxon>
        <taxon>Rikenellaceae</taxon>
        <taxon>Alistipes</taxon>
    </lineage>
</organism>
<dbReference type="EMBL" id="BQOL01000002">
    <property type="protein sequence ID" value="GKI19949.1"/>
    <property type="molecule type" value="Genomic_DNA"/>
</dbReference>
<gene>
    <name evidence="1" type="ORF">CE91St16_28570</name>
</gene>
<dbReference type="InterPro" id="IPR007197">
    <property type="entry name" value="rSAM"/>
</dbReference>
<dbReference type="Proteomes" id="UP001055105">
    <property type="component" value="Unassembled WGS sequence"/>
</dbReference>
<dbReference type="GO" id="GO:0003824">
    <property type="term" value="F:catalytic activity"/>
    <property type="evidence" value="ECO:0007669"/>
    <property type="project" value="InterPro"/>
</dbReference>
<dbReference type="SFLD" id="SFLDS00029">
    <property type="entry name" value="Radical_SAM"/>
    <property type="match status" value="1"/>
</dbReference>
<comment type="caution">
    <text evidence="1">The sequence shown here is derived from an EMBL/GenBank/DDBJ whole genome shotgun (WGS) entry which is preliminary data.</text>
</comment>
<proteinExistence type="predicted"/>
<accession>A0AA37KUH4</accession>
<protein>
    <recommendedName>
        <fullName evidence="3">Radical SAM protein</fullName>
    </recommendedName>
</protein>
<evidence type="ECO:0008006" key="3">
    <source>
        <dbReference type="Google" id="ProtNLM"/>
    </source>
</evidence>
<dbReference type="GO" id="GO:0051536">
    <property type="term" value="F:iron-sulfur cluster binding"/>
    <property type="evidence" value="ECO:0007669"/>
    <property type="project" value="InterPro"/>
</dbReference>
<reference evidence="1" key="1">
    <citation type="submission" date="2022-01" db="EMBL/GenBank/DDBJ databases">
        <title>Novel bile acid biosynthetic pathways are enriched in the microbiome of centenarians.</title>
        <authorList>
            <person name="Sato Y."/>
            <person name="Atarashi K."/>
            <person name="Plichta R.D."/>
            <person name="Arai Y."/>
            <person name="Sasajima S."/>
            <person name="Kearney M.S."/>
            <person name="Suda W."/>
            <person name="Takeshita K."/>
            <person name="Sasaki T."/>
            <person name="Okamoto S."/>
            <person name="Skelly N.A."/>
            <person name="Okamura Y."/>
            <person name="Vlamakis H."/>
            <person name="Li Y."/>
            <person name="Tanoue T."/>
            <person name="Takei H."/>
            <person name="Nittono H."/>
            <person name="Narushima S."/>
            <person name="Irie J."/>
            <person name="Itoh H."/>
            <person name="Moriya K."/>
            <person name="Sugiura Y."/>
            <person name="Suematsu M."/>
            <person name="Moritoki N."/>
            <person name="Shibata S."/>
            <person name="Littman R.D."/>
            <person name="Fischbach A.M."/>
            <person name="Uwamino Y."/>
            <person name="Inoue T."/>
            <person name="Honda A."/>
            <person name="Hattori M."/>
            <person name="Murai T."/>
            <person name="Xavier J.R."/>
            <person name="Hirose N."/>
            <person name="Honda K."/>
        </authorList>
    </citation>
    <scope>NUCLEOTIDE SEQUENCE</scope>
    <source>
        <strain evidence="1">CE91-St16</strain>
    </source>
</reference>
<evidence type="ECO:0000313" key="2">
    <source>
        <dbReference type="Proteomes" id="UP001055105"/>
    </source>
</evidence>
<dbReference type="AlphaFoldDB" id="A0AA37KUH4"/>
<evidence type="ECO:0000313" key="1">
    <source>
        <dbReference type="EMBL" id="GKI19949.1"/>
    </source>
</evidence>
<dbReference type="InterPro" id="IPR058240">
    <property type="entry name" value="rSAM_sf"/>
</dbReference>
<sequence>MEFADPMFGQYDRVYMAKVFTFTPDYPHVFPCEVVKGGTGYRDYARVLPEEVEHSCPDYGLYDYPAAVGFLTRGCVNRCPWCVVPRKEGAIRANADIEEFLGGRRNAVLLDNNVLASGWGLEQIEKIIRLGVRVDFNQGLDARQIARNTEIAELLSRVKWSKYIRMAYDSSAVRDNVHRAIERLKKCGVKPAKMFFYVLVRDVDDALGRIEELRALGCQPFAQPYRDFESKIHPTPEQRRLARWCNHKAIFHTVDFKNYKK</sequence>
<dbReference type="SUPFAM" id="SSF102114">
    <property type="entry name" value="Radical SAM enzymes"/>
    <property type="match status" value="1"/>
</dbReference>